<gene>
    <name evidence="2" type="ORF">U725_01465</name>
</gene>
<comment type="caution">
    <text evidence="2">The sequence shown here is derived from an EMBL/GenBank/DDBJ whole genome shotgun (WGS) entry which is preliminary data.</text>
</comment>
<dbReference type="Proteomes" id="UP000028401">
    <property type="component" value="Unassembled WGS sequence"/>
</dbReference>
<dbReference type="EMBL" id="AZSI01000048">
    <property type="protein sequence ID" value="KEY62306.1"/>
    <property type="molecule type" value="Genomic_DNA"/>
</dbReference>
<dbReference type="PRINTS" id="PR00326">
    <property type="entry name" value="GTP1OBG"/>
</dbReference>
<dbReference type="NCBIfam" id="TIGR03597">
    <property type="entry name" value="GTPase_YqeH"/>
    <property type="match status" value="1"/>
</dbReference>
<protein>
    <submittedName>
        <fullName evidence="2">Putative GTPase</fullName>
    </submittedName>
</protein>
<sequence length="401" mass="44595">MLMKCGIIGNMIENENTMEDLYCIGCGAKIQTEDKNALGFLPAGALKKKIAERDQMESVQAGDEGSEAFVKNEDLYCQRCFRLRHYNEIAPTSLTDADFLRLLKEIGQHNALIVNVVDIFDFNGSLIPNLHKLTGGNDLLMVANKRDVLPKSLKVGKMTAWLREQAASRGLKPKDILITSAQNKDDVAELMEAIEHYRRGRDVYVVGVTNVGKSTLINAIIKSASGSEDVITTSRFPGTTLDKIEIPLDEDSALIDTPGIIHRGQMAHYLEPEDLKYVSPRKEINPKTYQLNPEQTLFFGGLARFDFISGERQGMTAYFDNEINVHRTKLEGATEFYEKHKGELLAPALVGAKLVRREFKITDKSDIVFSGLGWVRVPQKAVVAAWVPEGVDVVVRKALIG</sequence>
<evidence type="ECO:0000313" key="2">
    <source>
        <dbReference type="EMBL" id="KEY62306.1"/>
    </source>
</evidence>
<dbReference type="Pfam" id="PF21516">
    <property type="entry name" value="YqeH-like_C"/>
    <property type="match status" value="1"/>
</dbReference>
<dbReference type="InterPro" id="IPR019988">
    <property type="entry name" value="GTP-bd_ribosome_bgen_YqeH"/>
</dbReference>
<dbReference type="SUPFAM" id="SSF52540">
    <property type="entry name" value="P-loop containing nucleoside triphosphate hydrolases"/>
    <property type="match status" value="1"/>
</dbReference>
<dbReference type="PROSITE" id="PS51721">
    <property type="entry name" value="G_CP"/>
    <property type="match status" value="1"/>
</dbReference>
<evidence type="ECO:0000259" key="1">
    <source>
        <dbReference type="PROSITE" id="PS51721"/>
    </source>
</evidence>
<dbReference type="CDD" id="cd01855">
    <property type="entry name" value="YqeH"/>
    <property type="match status" value="1"/>
</dbReference>
<dbReference type="InterPro" id="IPR027417">
    <property type="entry name" value="P-loop_NTPase"/>
</dbReference>
<dbReference type="InterPro" id="IPR048422">
    <property type="entry name" value="NOA1/YqeH-like_C"/>
</dbReference>
<dbReference type="PANTHER" id="PTHR46434:SF1">
    <property type="entry name" value="GENETIC INTERACTOR OF PROHIBITINS 3, MITOCHONDRIAL"/>
    <property type="match status" value="1"/>
</dbReference>
<dbReference type="Pfam" id="PF01926">
    <property type="entry name" value="MMR_HSR1"/>
    <property type="match status" value="1"/>
</dbReference>
<feature type="domain" description="CP-type G" evidence="1">
    <location>
        <begin position="100"/>
        <end position="263"/>
    </location>
</feature>
<organism evidence="2 3">
    <name type="scientific">Lactococcus cremoris subsp. cremoris GE214</name>
    <dbReference type="NCBI Taxonomy" id="1415168"/>
    <lineage>
        <taxon>Bacteria</taxon>
        <taxon>Bacillati</taxon>
        <taxon>Bacillota</taxon>
        <taxon>Bacilli</taxon>
        <taxon>Lactobacillales</taxon>
        <taxon>Streptococcaceae</taxon>
        <taxon>Lactococcus</taxon>
        <taxon>Lactococcus cremoris subsp. cremoris</taxon>
    </lineage>
</organism>
<dbReference type="AlphaFoldDB" id="A0A084AAH7"/>
<evidence type="ECO:0000313" key="3">
    <source>
        <dbReference type="Proteomes" id="UP000028401"/>
    </source>
</evidence>
<dbReference type="Gene3D" id="3.40.50.300">
    <property type="entry name" value="P-loop containing nucleotide triphosphate hydrolases"/>
    <property type="match status" value="1"/>
</dbReference>
<dbReference type="InterPro" id="IPR030378">
    <property type="entry name" value="G_CP_dom"/>
</dbReference>
<dbReference type="InterPro" id="IPR006073">
    <property type="entry name" value="GTP-bd"/>
</dbReference>
<dbReference type="GO" id="GO:0005525">
    <property type="term" value="F:GTP binding"/>
    <property type="evidence" value="ECO:0007669"/>
    <property type="project" value="InterPro"/>
</dbReference>
<dbReference type="PATRIC" id="fig|1415168.3.peg.1530"/>
<name>A0A084AAH7_LACLC</name>
<dbReference type="InterPro" id="IPR050896">
    <property type="entry name" value="Mito_lipid_metab_GTPase"/>
</dbReference>
<reference evidence="2 3" key="1">
    <citation type="submission" date="2014-06" db="EMBL/GenBank/DDBJ databases">
        <title>Draft genome sequence of the putrescine producing strain Lactococcus lactis subsp cremoris GE214.</title>
        <authorList>
            <person name="Ladero V."/>
            <person name="Linares D.M."/>
            <person name="del Rio B."/>
            <person name="Mayo B."/>
            <person name="Martin M.C."/>
            <person name="Fernandez M."/>
            <person name="Alvarez M.A."/>
        </authorList>
    </citation>
    <scope>NUCLEOTIDE SEQUENCE [LARGE SCALE GENOMIC DNA]</scope>
    <source>
        <strain evidence="2 3">GE214</strain>
    </source>
</reference>
<accession>A0A084AAH7</accession>
<proteinExistence type="predicted"/>
<dbReference type="PANTHER" id="PTHR46434">
    <property type="entry name" value="GENETIC INTERACTOR OF PROHIBITINS 3, MITOCHONDRIAL"/>
    <property type="match status" value="1"/>
</dbReference>